<dbReference type="AlphaFoldDB" id="A0A9X3CAE5"/>
<dbReference type="Proteomes" id="UP001151133">
    <property type="component" value="Unassembled WGS sequence"/>
</dbReference>
<dbReference type="RefSeq" id="WP_264288695.1">
    <property type="nucleotide sequence ID" value="NZ_JAOZEV010000026.1"/>
</dbReference>
<proteinExistence type="predicted"/>
<reference evidence="1" key="1">
    <citation type="submission" date="2022-10" db="EMBL/GenBank/DDBJ databases">
        <title>Two novel species of Flavobacterium.</title>
        <authorList>
            <person name="Liu Q."/>
            <person name="Xin Y.-H."/>
        </authorList>
    </citation>
    <scope>NUCLEOTIDE SEQUENCE</scope>
    <source>
        <strain evidence="1">LS1R47</strain>
    </source>
</reference>
<keyword evidence="2" id="KW-1185">Reference proteome</keyword>
<dbReference type="EMBL" id="JAOZEV010000026">
    <property type="protein sequence ID" value="MCV9934526.1"/>
    <property type="molecule type" value="Genomic_DNA"/>
</dbReference>
<accession>A0A9X3CAE5</accession>
<gene>
    <name evidence="1" type="ORF">OIU80_19775</name>
</gene>
<comment type="caution">
    <text evidence="1">The sequence shown here is derived from an EMBL/GenBank/DDBJ whole genome shotgun (WGS) entry which is preliminary data.</text>
</comment>
<sequence length="126" mass="15027">MDKITIITDPISKTPPITIFIDGRIFEKESAIRNLKNRENVIVIDDVEQDEESSEKLEVFQNNVFKWFELYFPKYSNPTKFNQLFISDRQNIKLGVRKRYQKVPRIQFHLNNFSLNLNMNGTTYHL</sequence>
<name>A0A9X3CAE5_9FLAO</name>
<organism evidence="1 2">
    <name type="scientific">Flavobacterium frigoritolerans</name>
    <dbReference type="NCBI Taxonomy" id="2987686"/>
    <lineage>
        <taxon>Bacteria</taxon>
        <taxon>Pseudomonadati</taxon>
        <taxon>Bacteroidota</taxon>
        <taxon>Flavobacteriia</taxon>
        <taxon>Flavobacteriales</taxon>
        <taxon>Flavobacteriaceae</taxon>
        <taxon>Flavobacterium</taxon>
    </lineage>
</organism>
<evidence type="ECO:0000313" key="1">
    <source>
        <dbReference type="EMBL" id="MCV9934526.1"/>
    </source>
</evidence>
<protein>
    <submittedName>
        <fullName evidence="1">Uncharacterized protein</fullName>
    </submittedName>
</protein>
<evidence type="ECO:0000313" key="2">
    <source>
        <dbReference type="Proteomes" id="UP001151133"/>
    </source>
</evidence>